<dbReference type="EMBL" id="CP096649">
    <property type="protein sequence ID" value="UQK58989.1"/>
    <property type="molecule type" value="Genomic_DNA"/>
</dbReference>
<proteinExistence type="predicted"/>
<sequence length="77" mass="9459">MGLFSDKRAKEERQREDKQKFIERYKLADFDEEEIEDMYKTYKVTRFSGIQGLVDQNWIIIKELNRLNKNIEELKKK</sequence>
<evidence type="ECO:0000313" key="1">
    <source>
        <dbReference type="EMBL" id="UQK58989.1"/>
    </source>
</evidence>
<evidence type="ECO:0000313" key="2">
    <source>
        <dbReference type="Proteomes" id="UP000831151"/>
    </source>
</evidence>
<accession>A0A9E7IV91</accession>
<keyword evidence="2" id="KW-1185">Reference proteome</keyword>
<name>A0A9E7IV91_9FIRM</name>
<dbReference type="Proteomes" id="UP000831151">
    <property type="component" value="Chromosome"/>
</dbReference>
<reference evidence="1" key="1">
    <citation type="submission" date="2022-04" db="EMBL/GenBank/DDBJ databases">
        <title>Complete genome sequences of Ezakiella coagulans and Fenollaria massiliensis.</title>
        <authorList>
            <person name="France M.T."/>
            <person name="Clifford J."/>
            <person name="Narina S."/>
            <person name="Rutt L."/>
            <person name="Ravel J."/>
        </authorList>
    </citation>
    <scope>NUCLEOTIDE SEQUENCE</scope>
    <source>
        <strain evidence="1">C0061C2</strain>
    </source>
</reference>
<dbReference type="RefSeq" id="WP_249242518.1">
    <property type="nucleotide sequence ID" value="NZ_CP096649.1"/>
</dbReference>
<dbReference type="AlphaFoldDB" id="A0A9E7IV91"/>
<gene>
    <name evidence="1" type="ORF">M1R53_07025</name>
</gene>
<protein>
    <submittedName>
        <fullName evidence="1">Uncharacterized protein</fullName>
    </submittedName>
</protein>
<organism evidence="1 2">
    <name type="scientific">Fenollaria massiliensis</name>
    <dbReference type="NCBI Taxonomy" id="938288"/>
    <lineage>
        <taxon>Bacteria</taxon>
        <taxon>Bacillati</taxon>
        <taxon>Bacillota</taxon>
        <taxon>Clostridia</taxon>
        <taxon>Eubacteriales</taxon>
        <taxon>Fenollaria</taxon>
    </lineage>
</organism>
<dbReference type="KEGG" id="fms:M1R53_07025"/>